<dbReference type="KEGG" id="bbes:BESB_035840"/>
<dbReference type="Pfam" id="PF02466">
    <property type="entry name" value="Tim17"/>
    <property type="match status" value="1"/>
</dbReference>
<name>A0A2A9MM26_BESBE</name>
<gene>
    <name evidence="2" type="ORF">BESB_035840</name>
</gene>
<dbReference type="VEuPathDB" id="ToxoDB:BESB_035840"/>
<dbReference type="STRING" id="94643.A0A2A9MM26"/>
<accession>A0A2A9MM26</accession>
<dbReference type="AlphaFoldDB" id="A0A2A9MM26"/>
<feature type="region of interest" description="Disordered" evidence="1">
    <location>
        <begin position="83"/>
        <end position="112"/>
    </location>
</feature>
<protein>
    <submittedName>
        <fullName evidence="2">Uncharacterized protein</fullName>
    </submittedName>
</protein>
<evidence type="ECO:0000313" key="2">
    <source>
        <dbReference type="EMBL" id="PFH37126.1"/>
    </source>
</evidence>
<sequence length="228" mass="23651">MASAADDDYLRTGGVNPSLSILSPASGLASPSLASSVSVYASQPGASLSARPARVSEELYLNGYGKQFGDKITYSAGVSYAAGKRGAAQRQPRRDSRAETAASPPPHRGGDAAAQVDAWLSLGALYGVGVGIQRGGSTARLRLNALLNGCSEYAPKAGAQLGTITLFYCCFNNLLGLFREDEPTNAPIAGAAAGALYKSLASWKVLGAYSLTSSLIFTGIDQYLRKYV</sequence>
<evidence type="ECO:0000256" key="1">
    <source>
        <dbReference type="SAM" id="MobiDB-lite"/>
    </source>
</evidence>
<dbReference type="GeneID" id="40308565"/>
<dbReference type="OrthoDB" id="159299at2759"/>
<reference evidence="2 3" key="1">
    <citation type="submission" date="2017-09" db="EMBL/GenBank/DDBJ databases">
        <title>Genome sequencing of Besnoitia besnoiti strain Bb-Ger1.</title>
        <authorList>
            <person name="Schares G."/>
            <person name="Venepally P."/>
            <person name="Lorenzi H.A."/>
        </authorList>
    </citation>
    <scope>NUCLEOTIDE SEQUENCE [LARGE SCALE GENOMIC DNA]</scope>
    <source>
        <strain evidence="2 3">Bb-Ger1</strain>
    </source>
</reference>
<dbReference type="RefSeq" id="XP_029221135.1">
    <property type="nucleotide sequence ID" value="XM_029362170.1"/>
</dbReference>
<comment type="caution">
    <text evidence="2">The sequence shown here is derived from an EMBL/GenBank/DDBJ whole genome shotgun (WGS) entry which is preliminary data.</text>
</comment>
<dbReference type="Proteomes" id="UP000224006">
    <property type="component" value="Chromosome II"/>
</dbReference>
<dbReference type="EMBL" id="NWUJ01000002">
    <property type="protein sequence ID" value="PFH37126.1"/>
    <property type="molecule type" value="Genomic_DNA"/>
</dbReference>
<proteinExistence type="predicted"/>
<organism evidence="2 3">
    <name type="scientific">Besnoitia besnoiti</name>
    <name type="common">Apicomplexan protozoan</name>
    <dbReference type="NCBI Taxonomy" id="94643"/>
    <lineage>
        <taxon>Eukaryota</taxon>
        <taxon>Sar</taxon>
        <taxon>Alveolata</taxon>
        <taxon>Apicomplexa</taxon>
        <taxon>Conoidasida</taxon>
        <taxon>Coccidia</taxon>
        <taxon>Eucoccidiorida</taxon>
        <taxon>Eimeriorina</taxon>
        <taxon>Sarcocystidae</taxon>
        <taxon>Besnoitia</taxon>
    </lineage>
</organism>
<evidence type="ECO:0000313" key="3">
    <source>
        <dbReference type="Proteomes" id="UP000224006"/>
    </source>
</evidence>
<keyword evidence="3" id="KW-1185">Reference proteome</keyword>